<evidence type="ECO:0000256" key="5">
    <source>
        <dbReference type="ARBA" id="ARBA00040665"/>
    </source>
</evidence>
<keyword evidence="6" id="KW-0175">Coiled coil</keyword>
<dbReference type="SUPFAM" id="SSF48452">
    <property type="entry name" value="TPR-like"/>
    <property type="match status" value="2"/>
</dbReference>
<dbReference type="AlphaFoldDB" id="A0A7S4CC73"/>
<proteinExistence type="predicted"/>
<dbReference type="Pfam" id="PF13181">
    <property type="entry name" value="TPR_8"/>
    <property type="match status" value="1"/>
</dbReference>
<feature type="compositionally biased region" description="Basic residues" evidence="7">
    <location>
        <begin position="1"/>
        <end position="12"/>
    </location>
</feature>
<feature type="coiled-coil region" evidence="6">
    <location>
        <begin position="287"/>
        <end position="314"/>
    </location>
</feature>
<evidence type="ECO:0000256" key="7">
    <source>
        <dbReference type="SAM" id="MobiDB-lite"/>
    </source>
</evidence>
<evidence type="ECO:0000313" key="8">
    <source>
        <dbReference type="EMBL" id="CAE0792159.1"/>
    </source>
</evidence>
<evidence type="ECO:0000256" key="1">
    <source>
        <dbReference type="ARBA" id="ARBA00004496"/>
    </source>
</evidence>
<accession>A0A7S4CC73</accession>
<dbReference type="GO" id="GO:0003341">
    <property type="term" value="P:cilium movement"/>
    <property type="evidence" value="ECO:0007669"/>
    <property type="project" value="TreeGrafter"/>
</dbReference>
<protein>
    <recommendedName>
        <fullName evidence="5">Tetratricopeptide repeat protein 29</fullName>
    </recommendedName>
</protein>
<dbReference type="Pfam" id="PF13424">
    <property type="entry name" value="TPR_12"/>
    <property type="match status" value="1"/>
</dbReference>
<dbReference type="EMBL" id="HBJA01010445">
    <property type="protein sequence ID" value="CAE0792159.1"/>
    <property type="molecule type" value="Transcribed_RNA"/>
</dbReference>
<dbReference type="GO" id="GO:0005929">
    <property type="term" value="C:cilium"/>
    <property type="evidence" value="ECO:0007669"/>
    <property type="project" value="TreeGrafter"/>
</dbReference>
<dbReference type="InterPro" id="IPR051476">
    <property type="entry name" value="Bac_ResReg_Asp_Phosphatase"/>
</dbReference>
<evidence type="ECO:0000256" key="4">
    <source>
        <dbReference type="ARBA" id="ARBA00022803"/>
    </source>
</evidence>
<evidence type="ECO:0000256" key="3">
    <source>
        <dbReference type="ARBA" id="ARBA00022737"/>
    </source>
</evidence>
<keyword evidence="4" id="KW-0802">TPR repeat</keyword>
<organism evidence="8">
    <name type="scientific">Eutreptiella gymnastica</name>
    <dbReference type="NCBI Taxonomy" id="73025"/>
    <lineage>
        <taxon>Eukaryota</taxon>
        <taxon>Discoba</taxon>
        <taxon>Euglenozoa</taxon>
        <taxon>Euglenida</taxon>
        <taxon>Spirocuta</taxon>
        <taxon>Euglenophyceae</taxon>
        <taxon>Eutreptiales</taxon>
        <taxon>Eutreptiaceae</taxon>
        <taxon>Eutreptiella</taxon>
    </lineage>
</organism>
<dbReference type="InterPro" id="IPR019734">
    <property type="entry name" value="TPR_rpt"/>
</dbReference>
<gene>
    <name evidence="8" type="ORF">EGYM00163_LOCUS3275</name>
</gene>
<reference evidence="8" key="1">
    <citation type="submission" date="2021-01" db="EMBL/GenBank/DDBJ databases">
        <authorList>
            <person name="Corre E."/>
            <person name="Pelletier E."/>
            <person name="Niang G."/>
            <person name="Scheremetjew M."/>
            <person name="Finn R."/>
            <person name="Kale V."/>
            <person name="Holt S."/>
            <person name="Cochrane G."/>
            <person name="Meng A."/>
            <person name="Brown T."/>
            <person name="Cohen L."/>
        </authorList>
    </citation>
    <scope>NUCLEOTIDE SEQUENCE</scope>
    <source>
        <strain evidence="8">CCMP1594</strain>
    </source>
</reference>
<dbReference type="PANTHER" id="PTHR46630">
    <property type="entry name" value="TETRATRICOPEPTIDE REPEAT PROTEIN 29"/>
    <property type="match status" value="1"/>
</dbReference>
<dbReference type="GO" id="GO:0005737">
    <property type="term" value="C:cytoplasm"/>
    <property type="evidence" value="ECO:0007669"/>
    <property type="project" value="UniProtKB-SubCell"/>
</dbReference>
<sequence length="405" mass="45501">MAAKSKSGRKAHGGTSKSGATESDTSTVHGIDDEVPNPLMDAKQMSFDLCVQTLMSGCVSSFVEFYNLSHRDPVCVDALANKMFSIGMDKLPYIQSTLVQAEKARRGGEFREVYDCYIKLANYFEDEMDHKTSLHFHQVGLDNAKQSSDKELEGIAHENFGNAHERLGNTEMAIKFHETHLRLSEAAWNQNMKRQANKNLIRVYMKRAAECEAAAEYPRAKELYEKSMNTARANSDTAAEGEAYHKLGNITVLLGDLDKALEYQKRFLLVSKEMRSDTNEGKAQISLAELQEELGQVTDALSSLQRSLQIAEEKDDHEAICEACCKLGMLHNKSGNYTKAVQYLEQNYEVMKKIGDKAEVERARILVGVARGNQFWTSGFLQMVDRDINSIMKWKCQGVMPDHGQ</sequence>
<dbReference type="Gene3D" id="1.25.40.10">
    <property type="entry name" value="Tetratricopeptide repeat domain"/>
    <property type="match status" value="1"/>
</dbReference>
<feature type="region of interest" description="Disordered" evidence="7">
    <location>
        <begin position="1"/>
        <end position="35"/>
    </location>
</feature>
<dbReference type="PANTHER" id="PTHR46630:SF1">
    <property type="entry name" value="TETRATRICOPEPTIDE REPEAT PROTEIN 29"/>
    <property type="match status" value="1"/>
</dbReference>
<comment type="subcellular location">
    <subcellularLocation>
        <location evidence="1">Cytoplasm</location>
    </subcellularLocation>
</comment>
<dbReference type="InterPro" id="IPR011990">
    <property type="entry name" value="TPR-like_helical_dom_sf"/>
</dbReference>
<dbReference type="Pfam" id="PF13176">
    <property type="entry name" value="TPR_7"/>
    <property type="match status" value="1"/>
</dbReference>
<keyword evidence="2" id="KW-0963">Cytoplasm</keyword>
<keyword evidence="3" id="KW-0677">Repeat</keyword>
<evidence type="ECO:0000256" key="2">
    <source>
        <dbReference type="ARBA" id="ARBA00022490"/>
    </source>
</evidence>
<feature type="compositionally biased region" description="Polar residues" evidence="7">
    <location>
        <begin position="15"/>
        <end position="28"/>
    </location>
</feature>
<evidence type="ECO:0000256" key="6">
    <source>
        <dbReference type="SAM" id="Coils"/>
    </source>
</evidence>
<dbReference type="SMART" id="SM00028">
    <property type="entry name" value="TPR"/>
    <property type="match status" value="5"/>
</dbReference>
<name>A0A7S4CC73_9EUGL</name>